<dbReference type="InterPro" id="IPR004983">
    <property type="entry name" value="Mlp"/>
</dbReference>
<keyword evidence="5" id="KW-0564">Palmitate</keyword>
<organism evidence="10">
    <name type="scientific">Borrelia miyamotoi</name>
    <dbReference type="NCBI Taxonomy" id="47466"/>
    <lineage>
        <taxon>Bacteria</taxon>
        <taxon>Pseudomonadati</taxon>
        <taxon>Spirochaetota</taxon>
        <taxon>Spirochaetia</taxon>
        <taxon>Spirochaetales</taxon>
        <taxon>Borreliaceae</taxon>
        <taxon>Borrelia</taxon>
    </lineage>
</organism>
<keyword evidence="4" id="KW-0472">Membrane</keyword>
<dbReference type="EMBL" id="CP044630">
    <property type="protein sequence ID" value="QFP42450.1"/>
    <property type="molecule type" value="Genomic_DNA"/>
</dbReference>
<geneLocation type="plasmid" evidence="10">
    <name>unnamed</name>
</geneLocation>
<dbReference type="Pfam" id="PF03304">
    <property type="entry name" value="Mlp"/>
    <property type="match status" value="1"/>
</dbReference>
<dbReference type="EMBL" id="CP114721">
    <property type="protein sequence ID" value="WAZ72293.1"/>
    <property type="molecule type" value="Genomic_DNA"/>
</dbReference>
<evidence type="ECO:0000256" key="8">
    <source>
        <dbReference type="ARBA" id="ARBA00046007"/>
    </source>
</evidence>
<keyword evidence="3" id="KW-0732">Signal</keyword>
<keyword evidence="10" id="KW-0614">Plasmid</keyword>
<sequence>MRKVGYMLITLLLISSCGNHDFIEKDKEPKNRSKRDLGEQSEIQKTPEEELKEKLSVEEKQGLNFLKEALGDNNKLNEILKKDENLVKEALKHINTELVKCTGDNANDQKETFKQVVKGALNGDLNKFKEQASSTCNS</sequence>
<evidence type="ECO:0000256" key="3">
    <source>
        <dbReference type="ARBA" id="ARBA00022729"/>
    </source>
</evidence>
<feature type="region of interest" description="Disordered" evidence="9">
    <location>
        <begin position="23"/>
        <end position="54"/>
    </location>
</feature>
<evidence type="ECO:0000313" key="13">
    <source>
        <dbReference type="Proteomes" id="UP001164513"/>
    </source>
</evidence>
<dbReference type="GO" id="GO:0009279">
    <property type="term" value="C:cell outer membrane"/>
    <property type="evidence" value="ECO:0007669"/>
    <property type="project" value="UniProtKB-SubCell"/>
</dbReference>
<dbReference type="AlphaFoldDB" id="A0A5P8ARA8"/>
<keyword evidence="7 10" id="KW-0449">Lipoprotein</keyword>
<dbReference type="Proteomes" id="UP001164513">
    <property type="component" value="Plasmid pZSt-lp92"/>
</dbReference>
<keyword evidence="6" id="KW-0998">Cell outer membrane</keyword>
<evidence type="ECO:0000256" key="7">
    <source>
        <dbReference type="ARBA" id="ARBA00023288"/>
    </source>
</evidence>
<evidence type="ECO:0000256" key="9">
    <source>
        <dbReference type="SAM" id="MobiDB-lite"/>
    </source>
</evidence>
<dbReference type="RefSeq" id="WP_152301183.1">
    <property type="nucleotide sequence ID" value="NZ_CP044630.1"/>
</dbReference>
<geneLocation type="plasmid" evidence="12 13">
    <name>pZSt-lp92</name>
</geneLocation>
<feature type="compositionally biased region" description="Basic and acidic residues" evidence="9">
    <location>
        <begin position="45"/>
        <end position="54"/>
    </location>
</feature>
<dbReference type="PROSITE" id="PS51257">
    <property type="entry name" value="PROKAR_LIPOPROTEIN"/>
    <property type="match status" value="1"/>
</dbReference>
<feature type="compositionally biased region" description="Basic and acidic residues" evidence="9">
    <location>
        <begin position="23"/>
        <end position="38"/>
    </location>
</feature>
<protein>
    <submittedName>
        <fullName evidence="10">Mlp family lipoprotein</fullName>
    </submittedName>
</protein>
<accession>A0A5P8ARA8</accession>
<reference evidence="10" key="1">
    <citation type="submission" date="2019-10" db="EMBL/GenBank/DDBJ databases">
        <title>Whole genome sequencing of Borrelia miyamotoi strains isolated in Europe.</title>
        <authorList>
            <person name="Sprong H."/>
            <person name="Azagi T."/>
            <person name="Kuleshov K.V."/>
            <person name="Platonov A.E."/>
            <person name="Hoornstra D."/>
            <person name="Hovius J.W."/>
        </authorList>
    </citation>
    <scope>NUCLEOTIDE SEQUENCE</scope>
    <source>
        <strain evidence="11">NL-IR-1</strain>
        <strain evidence="10">NL-IR-2</strain>
        <plasmid evidence="10">unnamed</plasmid>
    </source>
</reference>
<comment type="subcellular location">
    <subcellularLocation>
        <location evidence="1">Cell outer membrane</location>
        <topology evidence="1">Lipid-anchor</topology>
    </subcellularLocation>
</comment>
<evidence type="ECO:0000256" key="5">
    <source>
        <dbReference type="ARBA" id="ARBA00023139"/>
    </source>
</evidence>
<proteinExistence type="inferred from homology"/>
<evidence type="ECO:0000313" key="11">
    <source>
        <dbReference type="EMBL" id="QFP48588.1"/>
    </source>
</evidence>
<comment type="function">
    <text evidence="8">An outer membrane protein that may participate in pathogenesis. Some human Lyme disease patients have antibodies against this protein. The Mlp proteins probably undergo intragenic recombination, generating new alleles.</text>
</comment>
<evidence type="ECO:0000313" key="12">
    <source>
        <dbReference type="EMBL" id="WAZ72293.1"/>
    </source>
</evidence>
<evidence type="ECO:0000256" key="6">
    <source>
        <dbReference type="ARBA" id="ARBA00023237"/>
    </source>
</evidence>
<evidence type="ECO:0000313" key="10">
    <source>
        <dbReference type="EMBL" id="QFP42450.1"/>
    </source>
</evidence>
<gene>
    <name evidence="10" type="ORF">F9Y90_04940</name>
    <name evidence="11" type="ORF">F9Y91_05000</name>
    <name evidence="12" type="ORF">O5404_04530</name>
</gene>
<dbReference type="EMBL" id="CP044790">
    <property type="protein sequence ID" value="QFP48588.1"/>
    <property type="molecule type" value="Genomic_DNA"/>
</dbReference>
<evidence type="ECO:0000256" key="2">
    <source>
        <dbReference type="ARBA" id="ARBA00008380"/>
    </source>
</evidence>
<name>A0A5P8ARA8_9SPIR</name>
<comment type="similarity">
    <text evidence="2">Belongs to the Multicopy lipoprotein (Mlp) family.</text>
</comment>
<reference evidence="12" key="2">
    <citation type="submission" date="2022-12" db="EMBL/GenBank/DDBJ databases">
        <title>B. miyamotoi WGS.</title>
        <authorList>
            <person name="Gabriele M."/>
            <person name="Kuleshov K.V."/>
            <person name="Hepner S."/>
            <person name="Hoornstra D."/>
            <person name="Hovius J.W."/>
            <person name="Platonov A.E."/>
            <person name="Fingerle V."/>
            <person name="Strube C."/>
        </authorList>
    </citation>
    <scope>NUCLEOTIDE SEQUENCE</scope>
    <source>
        <strain evidence="12">ZStruIII14-9</strain>
        <plasmid evidence="12">pZSt-lp92</plasmid>
    </source>
</reference>
<evidence type="ECO:0000256" key="4">
    <source>
        <dbReference type="ARBA" id="ARBA00023136"/>
    </source>
</evidence>
<evidence type="ECO:0000256" key="1">
    <source>
        <dbReference type="ARBA" id="ARBA00004459"/>
    </source>
</evidence>